<evidence type="ECO:0000256" key="2">
    <source>
        <dbReference type="SAM" id="Phobius"/>
    </source>
</evidence>
<protein>
    <submittedName>
        <fullName evidence="3">Glycine/betaine ABC transporter</fullName>
    </submittedName>
</protein>
<accession>A0A7X3HF40</accession>
<reference evidence="3 4" key="1">
    <citation type="submission" date="2019-12" db="EMBL/GenBank/DDBJ databases">
        <title>Draft genome sequence of Pseudomonas otitidis recovered from a chicken carcass.</title>
        <authorList>
            <person name="Vieira T.R."/>
            <person name="Oliviera E.F.C."/>
            <person name="Silva N.M.V."/>
            <person name="Sambrano G.E."/>
            <person name="Cibulski S.P."/>
            <person name="Cardoso M.R.I."/>
        </authorList>
    </citation>
    <scope>NUCLEOTIDE SEQUENCE [LARGE SCALE GENOMIC DNA]</scope>
    <source>
        <strain evidence="3 4">25_K</strain>
    </source>
</reference>
<gene>
    <name evidence="3" type="ORF">GO594_31710</name>
</gene>
<evidence type="ECO:0000313" key="3">
    <source>
        <dbReference type="EMBL" id="MWK60540.1"/>
    </source>
</evidence>
<feature type="compositionally biased region" description="Basic and acidic residues" evidence="1">
    <location>
        <begin position="1"/>
        <end position="10"/>
    </location>
</feature>
<evidence type="ECO:0000313" key="4">
    <source>
        <dbReference type="Proteomes" id="UP000461288"/>
    </source>
</evidence>
<dbReference type="AlphaFoldDB" id="A0A7X3HF40"/>
<name>A0A7X3HF40_9GAMM</name>
<keyword evidence="2" id="KW-0812">Transmembrane</keyword>
<feature type="region of interest" description="Disordered" evidence="1">
    <location>
        <begin position="1"/>
        <end position="33"/>
    </location>
</feature>
<keyword evidence="2" id="KW-1133">Transmembrane helix</keyword>
<dbReference type="Proteomes" id="UP000461288">
    <property type="component" value="Unassembled WGS sequence"/>
</dbReference>
<feature type="non-terminal residue" evidence="3">
    <location>
        <position position="1"/>
    </location>
</feature>
<organism evidence="3 4">
    <name type="scientific">Metapseudomonas otitidis</name>
    <dbReference type="NCBI Taxonomy" id="319939"/>
    <lineage>
        <taxon>Bacteria</taxon>
        <taxon>Pseudomonadati</taxon>
        <taxon>Pseudomonadota</taxon>
        <taxon>Gammaproteobacteria</taxon>
        <taxon>Pseudomonadales</taxon>
        <taxon>Pseudomonadaceae</taxon>
        <taxon>Metapseudomonas</taxon>
    </lineage>
</organism>
<sequence length="103" mass="10650">TADSSDKNHNAADSTTEIVGSGNGKENAPSSVGATSATAQLAAMISGEDKIRAVSNLPEEKITFEGEDSEARIDWKVTIPAFVGVLAVVLWGIFGTSSFSTFA</sequence>
<feature type="transmembrane region" description="Helical" evidence="2">
    <location>
        <begin position="77"/>
        <end position="94"/>
    </location>
</feature>
<proteinExistence type="predicted"/>
<comment type="caution">
    <text evidence="3">The sequence shown here is derived from an EMBL/GenBank/DDBJ whole genome shotgun (WGS) entry which is preliminary data.</text>
</comment>
<keyword evidence="2" id="KW-0472">Membrane</keyword>
<feature type="non-terminal residue" evidence="3">
    <location>
        <position position="103"/>
    </location>
</feature>
<dbReference type="EMBL" id="WTFN01000589">
    <property type="protein sequence ID" value="MWK60540.1"/>
    <property type="molecule type" value="Genomic_DNA"/>
</dbReference>
<evidence type="ECO:0000256" key="1">
    <source>
        <dbReference type="SAM" id="MobiDB-lite"/>
    </source>
</evidence>